<dbReference type="GO" id="GO:1900376">
    <property type="term" value="P:regulation of secondary metabolite biosynthetic process"/>
    <property type="evidence" value="ECO:0007669"/>
    <property type="project" value="TreeGrafter"/>
</dbReference>
<dbReference type="GO" id="GO:0003700">
    <property type="term" value="F:DNA-binding transcription factor activity"/>
    <property type="evidence" value="ECO:0007669"/>
    <property type="project" value="InterPro"/>
</dbReference>
<dbReference type="InterPro" id="IPR036388">
    <property type="entry name" value="WH-like_DNA-bd_sf"/>
</dbReference>
<evidence type="ECO:0000256" key="5">
    <source>
        <dbReference type="ARBA" id="ARBA00023125"/>
    </source>
</evidence>
<dbReference type="InterPro" id="IPR043135">
    <property type="entry name" value="Fur_C"/>
</dbReference>
<dbReference type="SUPFAM" id="SSF46785">
    <property type="entry name" value="Winged helix' DNA-binding domain"/>
    <property type="match status" value="1"/>
</dbReference>
<dbReference type="GO" id="GO:0045892">
    <property type="term" value="P:negative regulation of DNA-templated transcription"/>
    <property type="evidence" value="ECO:0007669"/>
    <property type="project" value="TreeGrafter"/>
</dbReference>
<dbReference type="InterPro" id="IPR036390">
    <property type="entry name" value="WH_DNA-bd_sf"/>
</dbReference>
<keyword evidence="7" id="KW-0479">Metal-binding</keyword>
<keyword evidence="5" id="KW-0238">DNA-binding</keyword>
<evidence type="ECO:0000256" key="6">
    <source>
        <dbReference type="ARBA" id="ARBA00023163"/>
    </source>
</evidence>
<dbReference type="PANTHER" id="PTHR33202">
    <property type="entry name" value="ZINC UPTAKE REGULATION PROTEIN"/>
    <property type="match status" value="1"/>
</dbReference>
<evidence type="ECO:0000313" key="8">
    <source>
        <dbReference type="EMBL" id="HGS22593.1"/>
    </source>
</evidence>
<feature type="binding site" evidence="7">
    <location>
        <position position="122"/>
    </location>
    <ligand>
        <name>Zn(2+)</name>
        <dbReference type="ChEBI" id="CHEBI:29105"/>
    </ligand>
</feature>
<dbReference type="AlphaFoldDB" id="A0A7C4KJ79"/>
<protein>
    <submittedName>
        <fullName evidence="8">Transcriptional repressor</fullName>
    </submittedName>
</protein>
<evidence type="ECO:0000256" key="2">
    <source>
        <dbReference type="ARBA" id="ARBA00022491"/>
    </source>
</evidence>
<dbReference type="Pfam" id="PF01475">
    <property type="entry name" value="FUR"/>
    <property type="match status" value="1"/>
</dbReference>
<name>A0A7C4KJ79_9CHLR</name>
<feature type="binding site" evidence="7">
    <location>
        <position position="162"/>
    </location>
    <ligand>
        <name>Zn(2+)</name>
        <dbReference type="ChEBI" id="CHEBI:29105"/>
    </ligand>
</feature>
<keyword evidence="2" id="KW-0678">Repressor</keyword>
<keyword evidence="4" id="KW-0805">Transcription regulation</keyword>
<dbReference type="InterPro" id="IPR002481">
    <property type="entry name" value="FUR"/>
</dbReference>
<sequence>MFCNIVIANDLHQRGYPMESFIEQVTSKVRAEGGRMTAQRRLILDALEDLRGHPTAEEIFDHVRNAAPDINLSTVYRTLRWLEENGFVSPRWFEDEKRRERFDPVDRPQAITEHFHFRCRVCNRIIEFDEPLIHELRRKYAVETGAEIENVSFTFYGVCAQCKRNAPDKP</sequence>
<comment type="cofactor">
    <cofactor evidence="7">
        <name>Zn(2+)</name>
        <dbReference type="ChEBI" id="CHEBI:29105"/>
    </cofactor>
    <text evidence="7">Binds 1 zinc ion per subunit.</text>
</comment>
<evidence type="ECO:0000256" key="4">
    <source>
        <dbReference type="ARBA" id="ARBA00023015"/>
    </source>
</evidence>
<feature type="binding site" evidence="7">
    <location>
        <position position="119"/>
    </location>
    <ligand>
        <name>Zn(2+)</name>
        <dbReference type="ChEBI" id="CHEBI:29105"/>
    </ligand>
</feature>
<dbReference type="Gene3D" id="3.30.1490.190">
    <property type="match status" value="1"/>
</dbReference>
<keyword evidence="3 7" id="KW-0862">Zinc</keyword>
<dbReference type="Gene3D" id="1.10.10.10">
    <property type="entry name" value="Winged helix-like DNA-binding domain superfamily/Winged helix DNA-binding domain"/>
    <property type="match status" value="1"/>
</dbReference>
<gene>
    <name evidence="8" type="ORF">ENT37_12110</name>
</gene>
<dbReference type="CDD" id="cd07153">
    <property type="entry name" value="Fur_like"/>
    <property type="match status" value="1"/>
</dbReference>
<feature type="binding site" evidence="7">
    <location>
        <position position="159"/>
    </location>
    <ligand>
        <name>Zn(2+)</name>
        <dbReference type="ChEBI" id="CHEBI:29105"/>
    </ligand>
</feature>
<dbReference type="GO" id="GO:0000976">
    <property type="term" value="F:transcription cis-regulatory region binding"/>
    <property type="evidence" value="ECO:0007669"/>
    <property type="project" value="TreeGrafter"/>
</dbReference>
<evidence type="ECO:0000256" key="7">
    <source>
        <dbReference type="PIRSR" id="PIRSR602481-1"/>
    </source>
</evidence>
<comment type="similarity">
    <text evidence="1">Belongs to the Fur family.</text>
</comment>
<dbReference type="EMBL" id="DSYK01000600">
    <property type="protein sequence ID" value="HGS22593.1"/>
    <property type="molecule type" value="Genomic_DNA"/>
</dbReference>
<accession>A0A7C4KJ79</accession>
<proteinExistence type="inferred from homology"/>
<reference evidence="8" key="1">
    <citation type="journal article" date="2020" name="mSystems">
        <title>Genome- and Community-Level Interaction Insights into Carbon Utilization and Element Cycling Functions of Hydrothermarchaeota in Hydrothermal Sediment.</title>
        <authorList>
            <person name="Zhou Z."/>
            <person name="Liu Y."/>
            <person name="Xu W."/>
            <person name="Pan J."/>
            <person name="Luo Z.H."/>
            <person name="Li M."/>
        </authorList>
    </citation>
    <scope>NUCLEOTIDE SEQUENCE [LARGE SCALE GENOMIC DNA]</scope>
    <source>
        <strain evidence="8">SpSt-573</strain>
    </source>
</reference>
<comment type="caution">
    <text evidence="8">The sequence shown here is derived from an EMBL/GenBank/DDBJ whole genome shotgun (WGS) entry which is preliminary data.</text>
</comment>
<dbReference type="GO" id="GO:0008270">
    <property type="term" value="F:zinc ion binding"/>
    <property type="evidence" value="ECO:0007669"/>
    <property type="project" value="TreeGrafter"/>
</dbReference>
<evidence type="ECO:0000256" key="1">
    <source>
        <dbReference type="ARBA" id="ARBA00007957"/>
    </source>
</evidence>
<organism evidence="8">
    <name type="scientific">Anaerolinea thermolimosa</name>
    <dbReference type="NCBI Taxonomy" id="229919"/>
    <lineage>
        <taxon>Bacteria</taxon>
        <taxon>Bacillati</taxon>
        <taxon>Chloroflexota</taxon>
        <taxon>Anaerolineae</taxon>
        <taxon>Anaerolineales</taxon>
        <taxon>Anaerolineaceae</taxon>
        <taxon>Anaerolinea</taxon>
    </lineage>
</organism>
<dbReference type="PANTHER" id="PTHR33202:SF7">
    <property type="entry name" value="FERRIC UPTAKE REGULATION PROTEIN"/>
    <property type="match status" value="1"/>
</dbReference>
<evidence type="ECO:0000256" key="3">
    <source>
        <dbReference type="ARBA" id="ARBA00022833"/>
    </source>
</evidence>
<keyword evidence="6" id="KW-0804">Transcription</keyword>